<proteinExistence type="predicted"/>
<dbReference type="AlphaFoldDB" id="A0A8X6MH63"/>
<evidence type="ECO:0000313" key="2">
    <source>
        <dbReference type="Proteomes" id="UP000886998"/>
    </source>
</evidence>
<dbReference type="OrthoDB" id="10612735at2759"/>
<keyword evidence="2" id="KW-1185">Reference proteome</keyword>
<protein>
    <submittedName>
        <fullName evidence="1">Uncharacterized protein</fullName>
    </submittedName>
</protein>
<evidence type="ECO:0000313" key="1">
    <source>
        <dbReference type="EMBL" id="GFS51180.1"/>
    </source>
</evidence>
<name>A0A8X6MH63_9ARAC</name>
<reference evidence="1" key="1">
    <citation type="submission" date="2020-08" db="EMBL/GenBank/DDBJ databases">
        <title>Multicomponent nature underlies the extraordinary mechanical properties of spider dragline silk.</title>
        <authorList>
            <person name="Kono N."/>
            <person name="Nakamura H."/>
            <person name="Mori M."/>
            <person name="Yoshida Y."/>
            <person name="Ohtoshi R."/>
            <person name="Malay A.D."/>
            <person name="Moran D.A.P."/>
            <person name="Tomita M."/>
            <person name="Numata K."/>
            <person name="Arakawa K."/>
        </authorList>
    </citation>
    <scope>NUCLEOTIDE SEQUENCE</scope>
</reference>
<dbReference type="Proteomes" id="UP000886998">
    <property type="component" value="Unassembled WGS sequence"/>
</dbReference>
<sequence>MCDIHSLCAEGLRGCPVNTKQKSHTRKIFKPSQEEQSTCFGSVCSFPTCASYPSFDVCQKRIHRSLDQNIKDGREVSDFACICVFSELGTFSEKGKVSSAIDGLIFIL</sequence>
<organism evidence="1 2">
    <name type="scientific">Trichonephila inaurata madagascariensis</name>
    <dbReference type="NCBI Taxonomy" id="2747483"/>
    <lineage>
        <taxon>Eukaryota</taxon>
        <taxon>Metazoa</taxon>
        <taxon>Ecdysozoa</taxon>
        <taxon>Arthropoda</taxon>
        <taxon>Chelicerata</taxon>
        <taxon>Arachnida</taxon>
        <taxon>Araneae</taxon>
        <taxon>Araneomorphae</taxon>
        <taxon>Entelegynae</taxon>
        <taxon>Araneoidea</taxon>
        <taxon>Nephilidae</taxon>
        <taxon>Trichonephila</taxon>
        <taxon>Trichonephila inaurata</taxon>
    </lineage>
</organism>
<gene>
    <name evidence="1" type="ORF">TNIN_367961</name>
</gene>
<comment type="caution">
    <text evidence="1">The sequence shown here is derived from an EMBL/GenBank/DDBJ whole genome shotgun (WGS) entry which is preliminary data.</text>
</comment>
<accession>A0A8X6MH63</accession>
<dbReference type="EMBL" id="BMAV01026529">
    <property type="protein sequence ID" value="GFS51180.1"/>
    <property type="molecule type" value="Genomic_DNA"/>
</dbReference>